<proteinExistence type="predicted"/>
<dbReference type="RefSeq" id="WP_379841397.1">
    <property type="nucleotide sequence ID" value="NZ_JBHSMA010000001.1"/>
</dbReference>
<reference evidence="2" key="1">
    <citation type="journal article" date="2019" name="Int. J. Syst. Evol. Microbiol.">
        <title>The Global Catalogue of Microorganisms (GCM) 10K type strain sequencing project: providing services to taxonomists for standard genome sequencing and annotation.</title>
        <authorList>
            <consortium name="The Broad Institute Genomics Platform"/>
            <consortium name="The Broad Institute Genome Sequencing Center for Infectious Disease"/>
            <person name="Wu L."/>
            <person name="Ma J."/>
        </authorList>
    </citation>
    <scope>NUCLEOTIDE SEQUENCE [LARGE SCALE GENOMIC DNA]</scope>
    <source>
        <strain evidence="2">CCUG 55250</strain>
    </source>
</reference>
<dbReference type="Pfam" id="PF14559">
    <property type="entry name" value="TPR_19"/>
    <property type="match status" value="1"/>
</dbReference>
<dbReference type="EMBL" id="JBHSMA010000001">
    <property type="protein sequence ID" value="MFC5408483.1"/>
    <property type="molecule type" value="Genomic_DNA"/>
</dbReference>
<name>A0ABW0I7H5_9BACT</name>
<sequence length="108" mass="12761">MNQNRIQLLKQYIEEQPDDPFNVYALAMEYREEQPALALQYLETLLDQHPGYLASYYHAAALYAEQGNREAAERIYERGIALANAQKNEKTLQELKRAYRTFQDDDDW</sequence>
<evidence type="ECO:0000313" key="1">
    <source>
        <dbReference type="EMBL" id="MFC5408483.1"/>
    </source>
</evidence>
<dbReference type="InterPro" id="IPR011990">
    <property type="entry name" value="TPR-like_helical_dom_sf"/>
</dbReference>
<comment type="caution">
    <text evidence="1">The sequence shown here is derived from an EMBL/GenBank/DDBJ whole genome shotgun (WGS) entry which is preliminary data.</text>
</comment>
<protein>
    <submittedName>
        <fullName evidence="1">Tetratricopeptide repeat protein</fullName>
    </submittedName>
</protein>
<dbReference type="Proteomes" id="UP001596106">
    <property type="component" value="Unassembled WGS sequence"/>
</dbReference>
<dbReference type="SUPFAM" id="SSF48452">
    <property type="entry name" value="TPR-like"/>
    <property type="match status" value="1"/>
</dbReference>
<gene>
    <name evidence="1" type="ORF">ACFPMF_04145</name>
</gene>
<evidence type="ECO:0000313" key="2">
    <source>
        <dbReference type="Proteomes" id="UP001596106"/>
    </source>
</evidence>
<accession>A0ABW0I7H5</accession>
<organism evidence="1 2">
    <name type="scientific">Larkinella bovis</name>
    <dbReference type="NCBI Taxonomy" id="683041"/>
    <lineage>
        <taxon>Bacteria</taxon>
        <taxon>Pseudomonadati</taxon>
        <taxon>Bacteroidota</taxon>
        <taxon>Cytophagia</taxon>
        <taxon>Cytophagales</taxon>
        <taxon>Spirosomataceae</taxon>
        <taxon>Larkinella</taxon>
    </lineage>
</organism>
<dbReference type="Gene3D" id="1.25.40.10">
    <property type="entry name" value="Tetratricopeptide repeat domain"/>
    <property type="match status" value="1"/>
</dbReference>
<keyword evidence="2" id="KW-1185">Reference proteome</keyword>